<evidence type="ECO:0000313" key="2">
    <source>
        <dbReference type="Proteomes" id="UP000005239"/>
    </source>
</evidence>
<name>A0A2A6C628_PRIPA</name>
<organism evidence="1 2">
    <name type="scientific">Pristionchus pacificus</name>
    <name type="common">Parasitic nematode worm</name>
    <dbReference type="NCBI Taxonomy" id="54126"/>
    <lineage>
        <taxon>Eukaryota</taxon>
        <taxon>Metazoa</taxon>
        <taxon>Ecdysozoa</taxon>
        <taxon>Nematoda</taxon>
        <taxon>Chromadorea</taxon>
        <taxon>Rhabditida</taxon>
        <taxon>Rhabditina</taxon>
        <taxon>Diplogasteromorpha</taxon>
        <taxon>Diplogasteroidea</taxon>
        <taxon>Neodiplogasteridae</taxon>
        <taxon>Pristionchus</taxon>
    </lineage>
</organism>
<dbReference type="InterPro" id="IPR002601">
    <property type="entry name" value="C6_domain"/>
</dbReference>
<dbReference type="Proteomes" id="UP000005239">
    <property type="component" value="Unassembled WGS sequence"/>
</dbReference>
<reference evidence="1" key="2">
    <citation type="submission" date="2022-06" db="UniProtKB">
        <authorList>
            <consortium name="EnsemblMetazoa"/>
        </authorList>
    </citation>
    <scope>IDENTIFICATION</scope>
    <source>
        <strain evidence="1">PS312</strain>
    </source>
</reference>
<reference evidence="2" key="1">
    <citation type="journal article" date="2008" name="Nat. Genet.">
        <title>The Pristionchus pacificus genome provides a unique perspective on nematode lifestyle and parasitism.</title>
        <authorList>
            <person name="Dieterich C."/>
            <person name="Clifton S.W."/>
            <person name="Schuster L.N."/>
            <person name="Chinwalla A."/>
            <person name="Delehaunty K."/>
            <person name="Dinkelacker I."/>
            <person name="Fulton L."/>
            <person name="Fulton R."/>
            <person name="Godfrey J."/>
            <person name="Minx P."/>
            <person name="Mitreva M."/>
            <person name="Roeseler W."/>
            <person name="Tian H."/>
            <person name="Witte H."/>
            <person name="Yang S.P."/>
            <person name="Wilson R.K."/>
            <person name="Sommer R.J."/>
        </authorList>
    </citation>
    <scope>NUCLEOTIDE SEQUENCE [LARGE SCALE GENOMIC DNA]</scope>
    <source>
        <strain evidence="2">PS312</strain>
    </source>
</reference>
<dbReference type="EnsemblMetazoa" id="PPA34670.1">
    <property type="protein sequence ID" value="PPA34670.1"/>
    <property type="gene ID" value="WBGene00273039"/>
</dbReference>
<proteinExistence type="predicted"/>
<gene>
    <name evidence="1" type="primary">WBGene00273039</name>
</gene>
<dbReference type="Pfam" id="PF01681">
    <property type="entry name" value="C6"/>
    <property type="match status" value="1"/>
</dbReference>
<accession>A0A2A6C628</accession>
<dbReference type="AlphaFoldDB" id="A0A2A6C628"/>
<sequence length="154" mass="16468">MRTNFPSTNTLIKYNGNTDVIGTGTLTFIATCNAANTAWIYSGAEITKWECFEPCQSCPIFPDVNFGPPGNLGTVVPSTDSNGCAVRTYNCNVLPTQTAYITTSNGVVLIQAPGPNSLFVTCNAANTEWLYGAMPITYIQCDFLPCTPWPGCSG</sequence>
<evidence type="ECO:0000313" key="1">
    <source>
        <dbReference type="EnsemblMetazoa" id="PPA34670.1"/>
    </source>
</evidence>
<dbReference type="PANTHER" id="PTHR21629:SF5">
    <property type="entry name" value="C6 DOMAIN-CONTAINING PROTEIN"/>
    <property type="match status" value="1"/>
</dbReference>
<keyword evidence="2" id="KW-1185">Reference proteome</keyword>
<protein>
    <submittedName>
        <fullName evidence="1">C6 domain-containing protein</fullName>
    </submittedName>
</protein>
<dbReference type="PANTHER" id="PTHR21629">
    <property type="entry name" value="C6 DOMAIN-CONTAINING PROTEIN"/>
    <property type="match status" value="1"/>
</dbReference>
<accession>A0A8R1UL22</accession>